<dbReference type="Gene3D" id="3.60.21.10">
    <property type="match status" value="1"/>
</dbReference>
<feature type="compositionally biased region" description="Polar residues" evidence="2">
    <location>
        <begin position="48"/>
        <end position="64"/>
    </location>
</feature>
<dbReference type="SMART" id="SM00854">
    <property type="entry name" value="PGA_cap"/>
    <property type="match status" value="1"/>
</dbReference>
<comment type="caution">
    <text evidence="4">The sequence shown here is derived from an EMBL/GenBank/DDBJ whole genome shotgun (WGS) entry which is preliminary data.</text>
</comment>
<protein>
    <submittedName>
        <fullName evidence="4">CapA family protein</fullName>
    </submittedName>
</protein>
<name>A0A9D1EEU0_9FIRM</name>
<evidence type="ECO:0000256" key="2">
    <source>
        <dbReference type="SAM" id="MobiDB-lite"/>
    </source>
</evidence>
<feature type="domain" description="Capsule synthesis protein CapA" evidence="3">
    <location>
        <begin position="73"/>
        <end position="322"/>
    </location>
</feature>
<feature type="region of interest" description="Disordered" evidence="2">
    <location>
        <begin position="44"/>
        <end position="64"/>
    </location>
</feature>
<comment type="similarity">
    <text evidence="1">Belongs to the CapA family.</text>
</comment>
<evidence type="ECO:0000259" key="3">
    <source>
        <dbReference type="SMART" id="SM00854"/>
    </source>
</evidence>
<dbReference type="PANTHER" id="PTHR33393:SF12">
    <property type="entry name" value="CAPSULE BIOSYNTHESIS PROTEIN CAPA"/>
    <property type="match status" value="1"/>
</dbReference>
<evidence type="ECO:0000313" key="4">
    <source>
        <dbReference type="EMBL" id="HIR88989.1"/>
    </source>
</evidence>
<dbReference type="CDD" id="cd07381">
    <property type="entry name" value="MPP_CapA"/>
    <property type="match status" value="1"/>
</dbReference>
<dbReference type="PANTHER" id="PTHR33393">
    <property type="entry name" value="POLYGLUTAMINE SYNTHESIS ACCESSORY PROTEIN RV0574C-RELATED"/>
    <property type="match status" value="1"/>
</dbReference>
<evidence type="ECO:0000256" key="1">
    <source>
        <dbReference type="ARBA" id="ARBA00005662"/>
    </source>
</evidence>
<gene>
    <name evidence="4" type="ORF">IAC96_08580</name>
</gene>
<dbReference type="SUPFAM" id="SSF56300">
    <property type="entry name" value="Metallo-dependent phosphatases"/>
    <property type="match status" value="1"/>
</dbReference>
<dbReference type="EMBL" id="DVHN01000108">
    <property type="protein sequence ID" value="HIR88989.1"/>
    <property type="molecule type" value="Genomic_DNA"/>
</dbReference>
<dbReference type="InterPro" id="IPR052169">
    <property type="entry name" value="CW_Biosynth-Accessory"/>
</dbReference>
<reference evidence="4" key="1">
    <citation type="submission" date="2020-10" db="EMBL/GenBank/DDBJ databases">
        <authorList>
            <person name="Gilroy R."/>
        </authorList>
    </citation>
    <scope>NUCLEOTIDE SEQUENCE</scope>
    <source>
        <strain evidence="4">ChiW13-3771</strain>
    </source>
</reference>
<dbReference type="InterPro" id="IPR019079">
    <property type="entry name" value="Capsule_synth_CapA"/>
</dbReference>
<proteinExistence type="inferred from homology"/>
<dbReference type="Pfam" id="PF09587">
    <property type="entry name" value="PGA_cap"/>
    <property type="match status" value="1"/>
</dbReference>
<dbReference type="Proteomes" id="UP000824201">
    <property type="component" value="Unassembled WGS sequence"/>
</dbReference>
<dbReference type="AlphaFoldDB" id="A0A9D1EEU0"/>
<evidence type="ECO:0000313" key="5">
    <source>
        <dbReference type="Proteomes" id="UP000824201"/>
    </source>
</evidence>
<organism evidence="4 5">
    <name type="scientific">Candidatus Fimimorpha faecalis</name>
    <dbReference type="NCBI Taxonomy" id="2840824"/>
    <lineage>
        <taxon>Bacteria</taxon>
        <taxon>Bacillati</taxon>
        <taxon>Bacillota</taxon>
        <taxon>Clostridia</taxon>
        <taxon>Eubacteriales</taxon>
        <taxon>Candidatus Fimimorpha</taxon>
    </lineage>
</organism>
<dbReference type="PROSITE" id="PS51257">
    <property type="entry name" value="PROKAR_LIPOPROTEIN"/>
    <property type="match status" value="1"/>
</dbReference>
<reference evidence="4" key="2">
    <citation type="journal article" date="2021" name="PeerJ">
        <title>Extensive microbial diversity within the chicken gut microbiome revealed by metagenomics and culture.</title>
        <authorList>
            <person name="Gilroy R."/>
            <person name="Ravi A."/>
            <person name="Getino M."/>
            <person name="Pursley I."/>
            <person name="Horton D.L."/>
            <person name="Alikhan N.F."/>
            <person name="Baker D."/>
            <person name="Gharbi K."/>
            <person name="Hall N."/>
            <person name="Watson M."/>
            <person name="Adriaenssens E.M."/>
            <person name="Foster-Nyarko E."/>
            <person name="Jarju S."/>
            <person name="Secka A."/>
            <person name="Antonio M."/>
            <person name="Oren A."/>
            <person name="Chaudhuri R.R."/>
            <person name="La Ragione R."/>
            <person name="Hildebrand F."/>
            <person name="Pallen M.J."/>
        </authorList>
    </citation>
    <scope>NUCLEOTIDE SEQUENCE</scope>
    <source>
        <strain evidence="4">ChiW13-3771</strain>
    </source>
</reference>
<accession>A0A9D1EEU0</accession>
<dbReference type="InterPro" id="IPR029052">
    <property type="entry name" value="Metallo-depent_PP-like"/>
</dbReference>
<sequence>MRNYIRLMIIILGLVVLGGCAESQNATMNSTDQTETTQELTQKKEENVQQPVQSTNLEESSQDNIDTEVTEMRLIAVGDNLMHRSSSLSGQQADGSWNYTRNFENVSSLVQQADIAVINQECVMGGLELGIQNYPLLNTGNEVGSFLVNAGFDVILAANNHILDQNYAGVHNMMNYWRTTYPQIPVLGIHESQEEQDAITVMEAHGIKLALLNYTYDTNTHDALQGRPWLVDYIDKERMAKDIATAKEMADFIVVFPHWGEEYVFADITDEQRELTAFFAEQGVDLVIGAHPHVLEPVQFIEREGDRPMLVYYSLGNFQSIQYKTETMLGGLADVTIRKDETGTYIVAHSLKTLVTHFQNTDPNCGYFDFVTTYLWEQYTPELAAQHDVRFQDSTFSYERLAQLQQQIMSTVQ</sequence>